<dbReference type="InterPro" id="IPR033696">
    <property type="entry name" value="POLO_box_Plk4_C"/>
</dbReference>
<keyword evidence="5" id="KW-0723">Serine/threonine-protein kinase</keyword>
<evidence type="ECO:0000256" key="6">
    <source>
        <dbReference type="ARBA" id="ARBA00022679"/>
    </source>
</evidence>
<comment type="catalytic activity">
    <reaction evidence="15">
        <text>L-threonyl-[protein] + ATP = O-phospho-L-threonyl-[protein] + ADP + H(+)</text>
        <dbReference type="Rhea" id="RHEA:46608"/>
        <dbReference type="Rhea" id="RHEA-COMP:11060"/>
        <dbReference type="Rhea" id="RHEA-COMP:11605"/>
        <dbReference type="ChEBI" id="CHEBI:15378"/>
        <dbReference type="ChEBI" id="CHEBI:30013"/>
        <dbReference type="ChEBI" id="CHEBI:30616"/>
        <dbReference type="ChEBI" id="CHEBI:61977"/>
        <dbReference type="ChEBI" id="CHEBI:456216"/>
        <dbReference type="EC" id="2.7.11.21"/>
    </reaction>
</comment>
<dbReference type="PROSITE" id="PS00109">
    <property type="entry name" value="PROTEIN_KINASE_TYR"/>
    <property type="match status" value="1"/>
</dbReference>
<evidence type="ECO:0000256" key="16">
    <source>
        <dbReference type="ARBA" id="ARBA00048347"/>
    </source>
</evidence>
<dbReference type="GO" id="GO:0004674">
    <property type="term" value="F:protein serine/threonine kinase activity"/>
    <property type="evidence" value="ECO:0007669"/>
    <property type="project" value="UniProtKB-KW"/>
</dbReference>
<feature type="region of interest" description="Disordered" evidence="18">
    <location>
        <begin position="403"/>
        <end position="445"/>
    </location>
</feature>
<keyword evidence="10" id="KW-0832">Ubl conjugation</keyword>
<dbReference type="InterPro" id="IPR047108">
    <property type="entry name" value="Plk4-like_POLO_box_2_sf"/>
</dbReference>
<keyword evidence="6" id="KW-0808">Transferase</keyword>
<dbReference type="Proteomes" id="UP000504630">
    <property type="component" value="Chromosome 22"/>
</dbReference>
<dbReference type="GeneID" id="115027169"/>
<dbReference type="OrthoDB" id="10004143at2759"/>
<dbReference type="CDD" id="cd13116">
    <property type="entry name" value="POLO_box_Plk4_3"/>
    <property type="match status" value="1"/>
</dbReference>
<dbReference type="CTD" id="10733"/>
<evidence type="ECO:0000313" key="24">
    <source>
        <dbReference type="RefSeq" id="XP_029316148.1"/>
    </source>
</evidence>
<dbReference type="InterPro" id="IPR008266">
    <property type="entry name" value="Tyr_kinase_AS"/>
</dbReference>
<dbReference type="FunFam" id="1.10.510.10:FF:000576">
    <property type="entry name" value="Serine/threonine-protein kinase PLK4"/>
    <property type="match status" value="1"/>
</dbReference>
<keyword evidence="4" id="KW-0963">Cytoplasm</keyword>
<evidence type="ECO:0000256" key="7">
    <source>
        <dbReference type="ARBA" id="ARBA00022741"/>
    </source>
</evidence>
<dbReference type="KEGG" id="cgob:115027169"/>
<dbReference type="SUPFAM" id="SSF56112">
    <property type="entry name" value="Protein kinase-like (PK-like)"/>
    <property type="match status" value="1"/>
</dbReference>
<dbReference type="PROSITE" id="PS51984">
    <property type="entry name" value="CPB1"/>
    <property type="match status" value="1"/>
</dbReference>
<accession>A0A6J2RYW1</accession>
<dbReference type="FunFam" id="3.30.1120.120:FF:000001">
    <property type="entry name" value="serine/threonine-protein kinase PLK4 isoform X2"/>
    <property type="match status" value="1"/>
</dbReference>
<feature type="region of interest" description="Disordered" evidence="18">
    <location>
        <begin position="818"/>
        <end position="859"/>
    </location>
</feature>
<dbReference type="AlphaFoldDB" id="A0A6J2RYW1"/>
<feature type="domain" description="POLO box" evidence="20">
    <location>
        <begin position="885"/>
        <end position="962"/>
    </location>
</feature>
<evidence type="ECO:0000256" key="2">
    <source>
        <dbReference type="ARBA" id="ARBA00012424"/>
    </source>
</evidence>
<organism evidence="23 24">
    <name type="scientific">Cottoperca gobio</name>
    <name type="common">Frogmouth</name>
    <name type="synonym">Aphritis gobio</name>
    <dbReference type="NCBI Taxonomy" id="56716"/>
    <lineage>
        <taxon>Eukaryota</taxon>
        <taxon>Metazoa</taxon>
        <taxon>Chordata</taxon>
        <taxon>Craniata</taxon>
        <taxon>Vertebrata</taxon>
        <taxon>Euteleostomi</taxon>
        <taxon>Actinopterygii</taxon>
        <taxon>Neopterygii</taxon>
        <taxon>Teleostei</taxon>
        <taxon>Neoteleostei</taxon>
        <taxon>Acanthomorphata</taxon>
        <taxon>Eupercaria</taxon>
        <taxon>Perciformes</taxon>
        <taxon>Notothenioidei</taxon>
        <taxon>Bovichtidae</taxon>
        <taxon>Cottoperca</taxon>
    </lineage>
</organism>
<feature type="compositionally biased region" description="Pro residues" evidence="18">
    <location>
        <begin position="839"/>
        <end position="854"/>
    </location>
</feature>
<name>A0A6J2RYW1_COTGO</name>
<dbReference type="PANTHER" id="PTHR24345">
    <property type="entry name" value="SERINE/THREONINE-PROTEIN KINASE PLK"/>
    <property type="match status" value="1"/>
</dbReference>
<dbReference type="Pfam" id="PF18190">
    <property type="entry name" value="Plk4_PB1"/>
    <property type="match status" value="1"/>
</dbReference>
<dbReference type="CDD" id="cd13115">
    <property type="entry name" value="POLO_box_Plk4_2"/>
    <property type="match status" value="1"/>
</dbReference>
<dbReference type="InterPro" id="IPR033699">
    <property type="entry name" value="POLO_box_Plk4_1"/>
</dbReference>
<feature type="binding site" evidence="17">
    <location>
        <position position="89"/>
    </location>
    <ligand>
        <name>ATP</name>
        <dbReference type="ChEBI" id="CHEBI:30616"/>
    </ligand>
</feature>
<keyword evidence="23" id="KW-1185">Reference proteome</keyword>
<comment type="catalytic activity">
    <reaction evidence="16">
        <text>L-seryl-[protein] + ATP = O-phospho-L-seryl-[protein] + ADP + H(+)</text>
        <dbReference type="Rhea" id="RHEA:17989"/>
        <dbReference type="Rhea" id="RHEA-COMP:9863"/>
        <dbReference type="Rhea" id="RHEA-COMP:11604"/>
        <dbReference type="ChEBI" id="CHEBI:15378"/>
        <dbReference type="ChEBI" id="CHEBI:29999"/>
        <dbReference type="ChEBI" id="CHEBI:30616"/>
        <dbReference type="ChEBI" id="CHEBI:83421"/>
        <dbReference type="ChEBI" id="CHEBI:456216"/>
        <dbReference type="EC" id="2.7.11.21"/>
    </reaction>
</comment>
<reference evidence="24" key="1">
    <citation type="submission" date="2025-08" db="UniProtKB">
        <authorList>
            <consortium name="RefSeq"/>
        </authorList>
    </citation>
    <scope>IDENTIFICATION</scope>
</reference>
<dbReference type="PROSITE" id="PS00107">
    <property type="entry name" value="PROTEIN_KINASE_ATP"/>
    <property type="match status" value="1"/>
</dbReference>
<dbReference type="InterPro" id="IPR000719">
    <property type="entry name" value="Prot_kinase_dom"/>
</dbReference>
<dbReference type="CDD" id="cd13114">
    <property type="entry name" value="POLO_box_Plk4_1"/>
    <property type="match status" value="1"/>
</dbReference>
<dbReference type="InterPro" id="IPR033698">
    <property type="entry name" value="POLO_box_Plk4_2"/>
</dbReference>
<dbReference type="GO" id="GO:0005524">
    <property type="term" value="F:ATP binding"/>
    <property type="evidence" value="ECO:0007669"/>
    <property type="project" value="UniProtKB-UniRule"/>
</dbReference>
<dbReference type="GO" id="GO:0005814">
    <property type="term" value="C:centriole"/>
    <property type="evidence" value="ECO:0007669"/>
    <property type="project" value="UniProtKB-SubCell"/>
</dbReference>
<sequence length="971" mass="107956">MRSRSMWDCLVCCTPSMSQARGTMFDQVIHYFFQNLSADTQAIMDDENLFFAQERRIEDFKVLTLLGKGSFACVYRAKSVRTGLEVAIKTIDKKAMHKAGMVQRVTNEVEIQCRLKHPSILELYNYFEDSNYVYLVLEMCHNGEMSQYLKEQKTAFAEDEARHFMHQIVKGMLYLHTHGILHRDLTLSNLLLTTNMNIKIADFGLATQLTLPNEKHFTMCGTPNYISPEVATRSAHGLESDVWSLGCMFYAFLMGRPPFDTDTVKNTLSKVVLGEYDMPSHVSLEAQDLIHQLLQRDPAHRPSLSAVLDHPFMTQSLLVRTKELGLGDDCSMDSGIATISTACTSSTSASNSSRLLRRTRHMIGSALPNRMAPISTLPRQPNSACFEDTDQWQLHPGDIFHRESRRVHGGDSGQPHSRYLRRAHSSDRSGSTASGQGSGHAELGRCHSEETLTGLRRSVFHMSPTQHPFSEQGRLPSLPVKQSTNCGYLLPTQTAHPPNLQFQDLEGVTNWLNNDGSGQRPADSSTHSSSGSFHSTRAPLGVHNSWTDKPMGRGVNPHHMQHNLPPNSDSYRENIPGAEFQPPHGRELKLPSAKPSVAKEKKTLRDIVLPLCASRLKPIRQKTKNAVVSVLDTGEVCMELLKSHSGQERVKEVLQISCDGSMVTIYQPNGGKGFPVLDCPPAPPEDILICSYEDLPEKYWKKYQYASKFVLLVKSKTPKVTLYTKYAKVMLMENSPSADLEVCFYDGAKTHKTSELVRVVEKSGKSYTVKGEVGLSVLSPESRLYVRLSDEGHGMCLSLEAAITAEEQRSTKSVPFFPITIGRRPTNPDSPCSSSLPSHPVPPDAASPPQPPQITPSMISYDGSDFTTASLSKKTSPLRQDTGKVVKSIFVPNVGWASQLTSGEVWVQFNDGSQLVVQAGVSCITYTSPERRITRYKENEKLPEHVKEKLHCLSTILGLLANPTALHLQPH</sequence>
<evidence type="ECO:0000256" key="9">
    <source>
        <dbReference type="ARBA" id="ARBA00022840"/>
    </source>
</evidence>
<dbReference type="Gene3D" id="3.30.1120.120">
    <property type="match status" value="1"/>
</dbReference>
<evidence type="ECO:0000259" key="20">
    <source>
        <dbReference type="PROSITE" id="PS50078"/>
    </source>
</evidence>
<gene>
    <name evidence="24" type="primary">plk4</name>
</gene>
<dbReference type="FunFam" id="2.40.50.930:FF:000001">
    <property type="entry name" value="Serine/threonine-protein kinase PLK4"/>
    <property type="match status" value="1"/>
</dbReference>
<evidence type="ECO:0000256" key="11">
    <source>
        <dbReference type="ARBA" id="ARBA00023212"/>
    </source>
</evidence>
<protein>
    <recommendedName>
        <fullName evidence="3">Serine/threonine-protein kinase PLK4</fullName>
        <ecNumber evidence="2">2.7.11.21</ecNumber>
    </recommendedName>
    <alternativeName>
        <fullName evidence="12">Polo-like kinase 4</fullName>
    </alternativeName>
    <alternativeName>
        <fullName evidence="13 14">Serine/threonine-protein kinase SAK</fullName>
    </alternativeName>
</protein>
<dbReference type="Gene3D" id="1.10.510.10">
    <property type="entry name" value="Transferase(Phosphotransferase) domain 1"/>
    <property type="match status" value="1"/>
</dbReference>
<dbReference type="Gene3D" id="3.30.200.20">
    <property type="entry name" value="Phosphorylase Kinase, domain 1"/>
    <property type="match status" value="1"/>
</dbReference>
<dbReference type="FunFam" id="3.30.1120.130:FF:000001">
    <property type="entry name" value="serine/threonine-protein kinase PLK4 isoform X1"/>
    <property type="match status" value="1"/>
</dbReference>
<feature type="domain" description="Cryptic POLO box 1 (CPB1)" evidence="21">
    <location>
        <begin position="603"/>
        <end position="716"/>
    </location>
</feature>
<dbReference type="FunFam" id="3.30.200.20:FF:000221">
    <property type="entry name" value="Putative serine/threonine-protein kinase PLK4"/>
    <property type="match status" value="1"/>
</dbReference>
<evidence type="ECO:0000256" key="10">
    <source>
        <dbReference type="ARBA" id="ARBA00022843"/>
    </source>
</evidence>
<evidence type="ECO:0000256" key="12">
    <source>
        <dbReference type="ARBA" id="ARBA00030332"/>
    </source>
</evidence>
<proteinExistence type="predicted"/>
<evidence type="ECO:0000256" key="17">
    <source>
        <dbReference type="PROSITE-ProRule" id="PRU10141"/>
    </source>
</evidence>
<evidence type="ECO:0000256" key="4">
    <source>
        <dbReference type="ARBA" id="ARBA00022490"/>
    </source>
</evidence>
<dbReference type="PANTHER" id="PTHR24345:SF89">
    <property type="entry name" value="SERINE_THREONINE-PROTEIN KINASE PLK4"/>
    <property type="match status" value="1"/>
</dbReference>
<dbReference type="FunCoup" id="A0A6J2RYW1">
    <property type="interactions" value="803"/>
</dbReference>
<feature type="domain" description="Cryptic POLO box 2 (CPB2)" evidence="22">
    <location>
        <begin position="717"/>
        <end position="831"/>
    </location>
</feature>
<dbReference type="GO" id="GO:0005634">
    <property type="term" value="C:nucleus"/>
    <property type="evidence" value="ECO:0007669"/>
    <property type="project" value="TreeGrafter"/>
</dbReference>
<evidence type="ECO:0000259" key="22">
    <source>
        <dbReference type="PROSITE" id="PS51985"/>
    </source>
</evidence>
<evidence type="ECO:0000256" key="18">
    <source>
        <dbReference type="SAM" id="MobiDB-lite"/>
    </source>
</evidence>
<dbReference type="InParanoid" id="A0A6J2RYW1"/>
<dbReference type="PROSITE" id="PS50078">
    <property type="entry name" value="POLO_BOX"/>
    <property type="match status" value="1"/>
</dbReference>
<dbReference type="Pfam" id="PF00069">
    <property type="entry name" value="Pkinase"/>
    <property type="match status" value="1"/>
</dbReference>
<keyword evidence="7 17" id="KW-0547">Nucleotide-binding</keyword>
<dbReference type="InterPro" id="IPR011009">
    <property type="entry name" value="Kinase-like_dom_sf"/>
</dbReference>
<dbReference type="InterPro" id="IPR046437">
    <property type="entry name" value="Ser_Thr-PK_POLO_box_1_sf"/>
</dbReference>
<evidence type="ECO:0000256" key="3">
    <source>
        <dbReference type="ARBA" id="ARBA00020245"/>
    </source>
</evidence>
<dbReference type="InterPro" id="IPR000959">
    <property type="entry name" value="POLO_box_dom"/>
</dbReference>
<evidence type="ECO:0000313" key="23">
    <source>
        <dbReference type="Proteomes" id="UP000504630"/>
    </source>
</evidence>
<evidence type="ECO:0000256" key="14">
    <source>
        <dbReference type="ARBA" id="ARBA00030924"/>
    </source>
</evidence>
<dbReference type="SUPFAM" id="SSF82615">
    <property type="entry name" value="Polo-box domain"/>
    <property type="match status" value="1"/>
</dbReference>
<evidence type="ECO:0000256" key="13">
    <source>
        <dbReference type="ARBA" id="ARBA00030429"/>
    </source>
</evidence>
<dbReference type="Pfam" id="PF18409">
    <property type="entry name" value="Plk4_PB2"/>
    <property type="match status" value="1"/>
</dbReference>
<evidence type="ECO:0000259" key="19">
    <source>
        <dbReference type="PROSITE" id="PS50011"/>
    </source>
</evidence>
<evidence type="ECO:0000256" key="5">
    <source>
        <dbReference type="ARBA" id="ARBA00022527"/>
    </source>
</evidence>
<evidence type="ECO:0000256" key="15">
    <source>
        <dbReference type="ARBA" id="ARBA00047802"/>
    </source>
</evidence>
<dbReference type="RefSeq" id="XP_029316148.1">
    <property type="nucleotide sequence ID" value="XM_029460288.1"/>
</dbReference>
<feature type="compositionally biased region" description="Polar residues" evidence="18">
    <location>
        <begin position="827"/>
        <end position="836"/>
    </location>
</feature>
<keyword evidence="11" id="KW-0206">Cytoskeleton</keyword>
<feature type="region of interest" description="Disordered" evidence="18">
    <location>
        <begin position="510"/>
        <end position="544"/>
    </location>
</feature>
<dbReference type="PROSITE" id="PS50011">
    <property type="entry name" value="PROTEIN_KINASE_DOM"/>
    <property type="match status" value="1"/>
</dbReference>
<dbReference type="Gene3D" id="3.30.1120.130">
    <property type="match status" value="1"/>
</dbReference>
<evidence type="ECO:0000256" key="1">
    <source>
        <dbReference type="ARBA" id="ARBA00004114"/>
    </source>
</evidence>
<keyword evidence="8 24" id="KW-0418">Kinase</keyword>
<dbReference type="EC" id="2.7.11.21" evidence="2"/>
<keyword evidence="9 17" id="KW-0067">ATP-binding</keyword>
<dbReference type="InterPro" id="IPR017441">
    <property type="entry name" value="Protein_kinase_ATP_BS"/>
</dbReference>
<dbReference type="PROSITE" id="PS51985">
    <property type="entry name" value="CPB2"/>
    <property type="match status" value="1"/>
</dbReference>
<feature type="compositionally biased region" description="Low complexity" evidence="18">
    <location>
        <begin position="524"/>
        <end position="536"/>
    </location>
</feature>
<feature type="domain" description="Protein kinase" evidence="19">
    <location>
        <begin position="60"/>
        <end position="313"/>
    </location>
</feature>
<comment type="subcellular location">
    <subcellularLocation>
        <location evidence="1">Cytoplasm</location>
        <location evidence="1">Cytoskeleton</location>
        <location evidence="1">Microtubule organizing center</location>
        <location evidence="1">Centrosome</location>
        <location evidence="1">Centriole</location>
    </subcellularLocation>
</comment>
<evidence type="ECO:0000259" key="21">
    <source>
        <dbReference type="PROSITE" id="PS51984"/>
    </source>
</evidence>
<dbReference type="Gene3D" id="2.40.50.930">
    <property type="match status" value="1"/>
</dbReference>
<evidence type="ECO:0000256" key="8">
    <source>
        <dbReference type="ARBA" id="ARBA00022777"/>
    </source>
</evidence>